<evidence type="ECO:0000259" key="2">
    <source>
        <dbReference type="Pfam" id="PF07883"/>
    </source>
</evidence>
<dbReference type="Gene3D" id="2.60.120.10">
    <property type="entry name" value="Jelly Rolls"/>
    <property type="match status" value="1"/>
</dbReference>
<dbReference type="PANTHER" id="PTHR35848">
    <property type="entry name" value="OXALATE-BINDING PROTEIN"/>
    <property type="match status" value="1"/>
</dbReference>
<sequence length="130" mass="13947">MSGRVKRPLGDLFGLQSFGVNHVTLPAGAISALFHRHSVQDEWVTMLSGEITLVHDGGEAVLTAGMCAGFPKNGSAHQLVNRSQAEATYLEVGDRQAGDSVSYPRDDLVAMRAEGGWTFAHKDGTTYDQT</sequence>
<organism evidence="3 4">
    <name type="scientific">Noviherbaspirillum suwonense</name>
    <dbReference type="NCBI Taxonomy" id="1224511"/>
    <lineage>
        <taxon>Bacteria</taxon>
        <taxon>Pseudomonadati</taxon>
        <taxon>Pseudomonadota</taxon>
        <taxon>Betaproteobacteria</taxon>
        <taxon>Burkholderiales</taxon>
        <taxon>Oxalobacteraceae</taxon>
        <taxon>Noviherbaspirillum</taxon>
    </lineage>
</organism>
<evidence type="ECO:0000313" key="3">
    <source>
        <dbReference type="EMBL" id="SMP62520.1"/>
    </source>
</evidence>
<dbReference type="Proteomes" id="UP001158049">
    <property type="component" value="Unassembled WGS sequence"/>
</dbReference>
<keyword evidence="1" id="KW-0479">Metal-binding</keyword>
<feature type="domain" description="Cupin type-2" evidence="2">
    <location>
        <begin position="22"/>
        <end position="92"/>
    </location>
</feature>
<accession>A0ABY1Q8S6</accession>
<proteinExistence type="predicted"/>
<comment type="caution">
    <text evidence="3">The sequence shown here is derived from an EMBL/GenBank/DDBJ whole genome shotgun (WGS) entry which is preliminary data.</text>
</comment>
<reference evidence="3 4" key="1">
    <citation type="submission" date="2017-05" db="EMBL/GenBank/DDBJ databases">
        <authorList>
            <person name="Varghese N."/>
            <person name="Submissions S."/>
        </authorList>
    </citation>
    <scope>NUCLEOTIDE SEQUENCE [LARGE SCALE GENOMIC DNA]</scope>
    <source>
        <strain evidence="3 4">DSM 26001</strain>
    </source>
</reference>
<dbReference type="PANTHER" id="PTHR35848:SF9">
    <property type="entry name" value="SLL1358 PROTEIN"/>
    <property type="match status" value="1"/>
</dbReference>
<protein>
    <submittedName>
        <fullName evidence="3">Uncharacterized conserved protein, cupin superfamily</fullName>
    </submittedName>
</protein>
<gene>
    <name evidence="3" type="ORF">SAMN06295970_108140</name>
</gene>
<dbReference type="EMBL" id="FXUL01000008">
    <property type="protein sequence ID" value="SMP62520.1"/>
    <property type="molecule type" value="Genomic_DNA"/>
</dbReference>
<dbReference type="InterPro" id="IPR011051">
    <property type="entry name" value="RmlC_Cupin_sf"/>
</dbReference>
<dbReference type="InterPro" id="IPR013096">
    <property type="entry name" value="Cupin_2"/>
</dbReference>
<dbReference type="CDD" id="cd02224">
    <property type="entry name" value="cupin_SPO2919-like"/>
    <property type="match status" value="1"/>
</dbReference>
<dbReference type="SUPFAM" id="SSF51182">
    <property type="entry name" value="RmlC-like cupins"/>
    <property type="match status" value="1"/>
</dbReference>
<evidence type="ECO:0000256" key="1">
    <source>
        <dbReference type="ARBA" id="ARBA00022723"/>
    </source>
</evidence>
<dbReference type="InterPro" id="IPR014710">
    <property type="entry name" value="RmlC-like_jellyroll"/>
</dbReference>
<evidence type="ECO:0000313" key="4">
    <source>
        <dbReference type="Proteomes" id="UP001158049"/>
    </source>
</evidence>
<name>A0ABY1Q8S6_9BURK</name>
<keyword evidence="4" id="KW-1185">Reference proteome</keyword>
<dbReference type="Pfam" id="PF07883">
    <property type="entry name" value="Cupin_2"/>
    <property type="match status" value="1"/>
</dbReference>
<dbReference type="InterPro" id="IPR051610">
    <property type="entry name" value="GPI/OXD"/>
</dbReference>